<dbReference type="PROSITE" id="PS50030">
    <property type="entry name" value="UBA"/>
    <property type="match status" value="1"/>
</dbReference>
<dbReference type="PANTHER" id="PTHR10677:SF3">
    <property type="entry name" value="FI07626P-RELATED"/>
    <property type="match status" value="1"/>
</dbReference>
<feature type="compositionally biased region" description="Polar residues" evidence="1">
    <location>
        <begin position="1"/>
        <end position="13"/>
    </location>
</feature>
<proteinExistence type="predicted"/>
<evidence type="ECO:0000259" key="3">
    <source>
        <dbReference type="PROSITE" id="PS50053"/>
    </source>
</evidence>
<dbReference type="Pfam" id="PF00240">
    <property type="entry name" value="ubiquitin"/>
    <property type="match status" value="1"/>
</dbReference>
<gene>
    <name evidence="5" type="primary">LOC34621321</name>
</gene>
<dbReference type="SUPFAM" id="SSF46934">
    <property type="entry name" value="UBA-like"/>
    <property type="match status" value="1"/>
</dbReference>
<dbReference type="SUPFAM" id="SSF54236">
    <property type="entry name" value="Ubiquitin-like"/>
    <property type="match status" value="1"/>
</dbReference>
<evidence type="ECO:0000259" key="2">
    <source>
        <dbReference type="PROSITE" id="PS50030"/>
    </source>
</evidence>
<sequence>MSDPPQGQQQAGENPSAPVTAQEAAAVAVPPAEAAAPTEHLPEVSFKVSGGTNFSLNVNQNWTVRELKQKCEEKCQIPVAAQRLIYKGRILKDEDSVSGLGLKDHHIMHLVKGVTAPPANPPQQQQQQQQATPAAGTPPAASAGIPSSGPPGMDQFLQSMLSGGLGAGMGGPMGANPMGGPMGANPMGGPMGASPMGMMGPEMLEMMQTPFFQQAIESLTQNPQMFRSIVESVPTLRPMLPMMQGILDNPERMRAMFSPQMVQASMQIQQVLQQQMRQQQGAATQAEGSAMGASGTPPAAGNSGGAVPPPFGVGPAGFGSMVQQAEQLMRTNPELMSQMMQVFSNMQAPGASGAAGAPGAPGAAPGAPNPFAAFSSFGSLGSMEGSPFQGMGSAVGDARLPEERFASQLQSLTDMGFIDRDANLAALQETNGDVNEAISRLLERGLGN</sequence>
<dbReference type="SMART" id="SM00213">
    <property type="entry name" value="UBQ"/>
    <property type="match status" value="1"/>
</dbReference>
<name>A0A6P6RZB2_9EIME</name>
<dbReference type="GO" id="GO:0031593">
    <property type="term" value="F:polyubiquitin modification-dependent protein binding"/>
    <property type="evidence" value="ECO:0007669"/>
    <property type="project" value="TreeGrafter"/>
</dbReference>
<evidence type="ECO:0000313" key="5">
    <source>
        <dbReference type="RefSeq" id="XP_026192445.1"/>
    </source>
</evidence>
<dbReference type="Gene3D" id="1.10.8.10">
    <property type="entry name" value="DNA helicase RuvA subunit, C-terminal domain"/>
    <property type="match status" value="1"/>
</dbReference>
<dbReference type="InterPro" id="IPR015496">
    <property type="entry name" value="Ubiquilin"/>
</dbReference>
<evidence type="ECO:0000313" key="4">
    <source>
        <dbReference type="Proteomes" id="UP000515125"/>
    </source>
</evidence>
<feature type="region of interest" description="Disordered" evidence="1">
    <location>
        <begin position="1"/>
        <end position="36"/>
    </location>
</feature>
<feature type="compositionally biased region" description="Low complexity" evidence="1">
    <location>
        <begin position="122"/>
        <end position="151"/>
    </location>
</feature>
<dbReference type="InterPro" id="IPR000626">
    <property type="entry name" value="Ubiquitin-like_dom"/>
</dbReference>
<dbReference type="InterPro" id="IPR029071">
    <property type="entry name" value="Ubiquitin-like_domsf"/>
</dbReference>
<dbReference type="InterPro" id="IPR009060">
    <property type="entry name" value="UBA-like_sf"/>
</dbReference>
<dbReference type="OrthoDB" id="354661at2759"/>
<dbReference type="GeneID" id="34621321"/>
<feature type="region of interest" description="Disordered" evidence="1">
    <location>
        <begin position="278"/>
        <end position="308"/>
    </location>
</feature>
<keyword evidence="4" id="KW-1185">Reference proteome</keyword>
<dbReference type="CDD" id="cd16106">
    <property type="entry name" value="Ubl_Dsk2p_like"/>
    <property type="match status" value="1"/>
</dbReference>
<protein>
    <submittedName>
        <fullName evidence="5">Deubiquitination-protection protein dph1</fullName>
    </submittedName>
</protein>
<dbReference type="SMART" id="SM00165">
    <property type="entry name" value="UBA"/>
    <property type="match status" value="1"/>
</dbReference>
<dbReference type="CDD" id="cd14399">
    <property type="entry name" value="UBA_PLICs"/>
    <property type="match status" value="1"/>
</dbReference>
<dbReference type="PROSITE" id="PS50053">
    <property type="entry name" value="UBIQUITIN_2"/>
    <property type="match status" value="1"/>
</dbReference>
<reference evidence="5" key="1">
    <citation type="submission" date="2025-08" db="UniProtKB">
        <authorList>
            <consortium name="RefSeq"/>
        </authorList>
    </citation>
    <scope>IDENTIFICATION</scope>
</reference>
<dbReference type="Proteomes" id="UP000515125">
    <property type="component" value="Unplaced"/>
</dbReference>
<evidence type="ECO:0000256" key="1">
    <source>
        <dbReference type="SAM" id="MobiDB-lite"/>
    </source>
</evidence>
<dbReference type="RefSeq" id="XP_026192445.1">
    <property type="nucleotide sequence ID" value="XM_026336660.1"/>
</dbReference>
<feature type="domain" description="Ubiquitin-like" evidence="3">
    <location>
        <begin position="42"/>
        <end position="111"/>
    </location>
</feature>
<dbReference type="GO" id="GO:0005829">
    <property type="term" value="C:cytosol"/>
    <property type="evidence" value="ECO:0007669"/>
    <property type="project" value="TreeGrafter"/>
</dbReference>
<feature type="domain" description="UBA" evidence="2">
    <location>
        <begin position="399"/>
        <end position="444"/>
    </location>
</feature>
<feature type="compositionally biased region" description="Low complexity" evidence="1">
    <location>
        <begin position="17"/>
        <end position="36"/>
    </location>
</feature>
<dbReference type="GO" id="GO:0006511">
    <property type="term" value="P:ubiquitin-dependent protein catabolic process"/>
    <property type="evidence" value="ECO:0007669"/>
    <property type="project" value="TreeGrafter"/>
</dbReference>
<feature type="region of interest" description="Disordered" evidence="1">
    <location>
        <begin position="114"/>
        <end position="164"/>
    </location>
</feature>
<dbReference type="Gene3D" id="3.10.20.90">
    <property type="entry name" value="Phosphatidylinositol 3-kinase Catalytic Subunit, Chain A, domain 1"/>
    <property type="match status" value="1"/>
</dbReference>
<dbReference type="PANTHER" id="PTHR10677">
    <property type="entry name" value="UBIQUILIN"/>
    <property type="match status" value="1"/>
</dbReference>
<accession>A0A6P6RZB2</accession>
<dbReference type="AlphaFoldDB" id="A0A6P6RZB2"/>
<organism evidence="4 5">
    <name type="scientific">Cyclospora cayetanensis</name>
    <dbReference type="NCBI Taxonomy" id="88456"/>
    <lineage>
        <taxon>Eukaryota</taxon>
        <taxon>Sar</taxon>
        <taxon>Alveolata</taxon>
        <taxon>Apicomplexa</taxon>
        <taxon>Conoidasida</taxon>
        <taxon>Coccidia</taxon>
        <taxon>Eucoccidiorida</taxon>
        <taxon>Eimeriorina</taxon>
        <taxon>Eimeriidae</taxon>
        <taxon>Cyclospora</taxon>
    </lineage>
</organism>
<dbReference type="InterPro" id="IPR015940">
    <property type="entry name" value="UBA"/>
</dbReference>
<dbReference type="Pfam" id="PF00627">
    <property type="entry name" value="UBA"/>
    <property type="match status" value="1"/>
</dbReference>